<dbReference type="InterPro" id="IPR035892">
    <property type="entry name" value="C2_domain_sf"/>
</dbReference>
<dbReference type="InterPro" id="IPR000008">
    <property type="entry name" value="C2_dom"/>
</dbReference>
<keyword evidence="2" id="KW-0812">Transmembrane</keyword>
<dbReference type="RefSeq" id="XP_018600749.2">
    <property type="nucleotide sequence ID" value="XM_018745233.2"/>
</dbReference>
<dbReference type="GO" id="GO:0030424">
    <property type="term" value="C:axon"/>
    <property type="evidence" value="ECO:0007669"/>
    <property type="project" value="TreeGrafter"/>
</dbReference>
<dbReference type="SUPFAM" id="SSF49562">
    <property type="entry name" value="C2 domain (Calcium/lipid-binding domain, CaLB)"/>
    <property type="match status" value="2"/>
</dbReference>
<dbReference type="GO" id="GO:0098793">
    <property type="term" value="C:presynapse"/>
    <property type="evidence" value="ECO:0007669"/>
    <property type="project" value="GOC"/>
</dbReference>
<accession>A0A8C9VCD3</accession>
<reference evidence="4" key="3">
    <citation type="submission" date="2025-09" db="UniProtKB">
        <authorList>
            <consortium name="Ensembl"/>
        </authorList>
    </citation>
    <scope>IDENTIFICATION</scope>
</reference>
<dbReference type="GO" id="GO:0001786">
    <property type="term" value="F:phosphatidylserine binding"/>
    <property type="evidence" value="ECO:0007669"/>
    <property type="project" value="TreeGrafter"/>
</dbReference>
<dbReference type="PANTHER" id="PTHR10024:SF351">
    <property type="entry name" value="SYNAPTOTAGMIN-4-LIKE"/>
    <property type="match status" value="1"/>
</dbReference>
<dbReference type="Ensembl" id="ENSSFOT00015068090.1">
    <property type="protein sequence ID" value="ENSSFOP00015044453.1"/>
    <property type="gene ID" value="ENSSFOG00015032142.1"/>
</dbReference>
<dbReference type="GO" id="GO:0070382">
    <property type="term" value="C:exocytic vesicle"/>
    <property type="evidence" value="ECO:0007669"/>
    <property type="project" value="TreeGrafter"/>
</dbReference>
<feature type="domain" description="C2" evidence="3">
    <location>
        <begin position="356"/>
        <end position="491"/>
    </location>
</feature>
<reference evidence="4" key="2">
    <citation type="submission" date="2025-08" db="UniProtKB">
        <authorList>
            <consortium name="Ensembl"/>
        </authorList>
    </citation>
    <scope>IDENTIFICATION</scope>
</reference>
<dbReference type="GeneID" id="108930144"/>
<keyword evidence="2" id="KW-1133">Transmembrane helix</keyword>
<evidence type="ECO:0000256" key="2">
    <source>
        <dbReference type="SAM" id="Phobius"/>
    </source>
</evidence>
<dbReference type="PANTHER" id="PTHR10024">
    <property type="entry name" value="SYNAPTOTAGMIN"/>
    <property type="match status" value="1"/>
</dbReference>
<dbReference type="GO" id="GO:0005544">
    <property type="term" value="F:calcium-dependent phospholipid binding"/>
    <property type="evidence" value="ECO:0007669"/>
    <property type="project" value="TreeGrafter"/>
</dbReference>
<dbReference type="Gene3D" id="2.60.40.150">
    <property type="entry name" value="C2 domain"/>
    <property type="match status" value="2"/>
</dbReference>
<dbReference type="GO" id="GO:0030276">
    <property type="term" value="F:clathrin binding"/>
    <property type="evidence" value="ECO:0007669"/>
    <property type="project" value="TreeGrafter"/>
</dbReference>
<gene>
    <name evidence="4" type="primary">LOC108930144</name>
</gene>
<dbReference type="GO" id="GO:0005509">
    <property type="term" value="F:calcium ion binding"/>
    <property type="evidence" value="ECO:0007669"/>
    <property type="project" value="TreeGrafter"/>
</dbReference>
<dbReference type="KEGG" id="sfm:108930144"/>
<dbReference type="GO" id="GO:0000149">
    <property type="term" value="F:SNARE binding"/>
    <property type="evidence" value="ECO:0007669"/>
    <property type="project" value="TreeGrafter"/>
</dbReference>
<evidence type="ECO:0000256" key="1">
    <source>
        <dbReference type="ARBA" id="ARBA00006996"/>
    </source>
</evidence>
<evidence type="ECO:0000313" key="5">
    <source>
        <dbReference type="Proteomes" id="UP000694397"/>
    </source>
</evidence>
<reference evidence="4 5" key="1">
    <citation type="submission" date="2019-04" db="EMBL/GenBank/DDBJ databases">
        <authorList>
            <consortium name="Wellcome Sanger Institute Data Sharing"/>
        </authorList>
    </citation>
    <scope>NUCLEOTIDE SEQUENCE [LARGE SCALE GENOMIC DNA]</scope>
</reference>
<dbReference type="GO" id="GO:0005886">
    <property type="term" value="C:plasma membrane"/>
    <property type="evidence" value="ECO:0007669"/>
    <property type="project" value="TreeGrafter"/>
</dbReference>
<evidence type="ECO:0000259" key="3">
    <source>
        <dbReference type="PROSITE" id="PS50004"/>
    </source>
</evidence>
<keyword evidence="2" id="KW-0472">Membrane</keyword>
<sequence>MAHLAVHLQILLGVGLAVFCFSLILGCYLCWRRMRPLPPADKQPAEPPPPITAALSIFPSAGTVPVWQQYEGLDGVVLDHPAPVSRPLPSQDNPTALPFGMRPHATSELGPQPGCFLPLRRLSSPAASCSALKPQSYTRASLPSIPKLGLVSRTHRALERRSTVAGDAFLCGEQSRLTGPASRTRSSYLSLESSTLPEAVPSPRSSKLSTCLHFTLLYSPTRGTLTVTTLGLSGSSRRLGGAYVRATLPPLCPTPVQPSARRRSLSPELHRQIVVLPVSSVEQLRTCTLQLAVLHRDFSGFRETVLGQLEMLCAEVDWEPDQSITCSKELSPARGKLKKSQSSQDALGQGALAQRSLGQLYILLQYQTPAHRIKVMVRKAESLARLSRMPGSPDHYVVINLRHNGVVISTKETKGATGYSAVWNAPFLFDLPQGDISQLSLLLEFIIMQGRIYTKNSVLGHVLIGNEAPEPGLGHWREMCHRRQMETAHWHAIQPKSFPQGEEI</sequence>
<dbReference type="PROSITE" id="PS50004">
    <property type="entry name" value="C2"/>
    <property type="match status" value="1"/>
</dbReference>
<dbReference type="OrthoDB" id="5915960at2759"/>
<feature type="transmembrane region" description="Helical" evidence="2">
    <location>
        <begin position="6"/>
        <end position="31"/>
    </location>
</feature>
<dbReference type="GO" id="GO:0006906">
    <property type="term" value="P:vesicle fusion"/>
    <property type="evidence" value="ECO:0007669"/>
    <property type="project" value="TreeGrafter"/>
</dbReference>
<comment type="similarity">
    <text evidence="1">Belongs to the synaptotagmin family.</text>
</comment>
<organism evidence="4 5">
    <name type="scientific">Scleropages formosus</name>
    <name type="common">Asian bonytongue</name>
    <name type="synonym">Osteoglossum formosum</name>
    <dbReference type="NCBI Taxonomy" id="113540"/>
    <lineage>
        <taxon>Eukaryota</taxon>
        <taxon>Metazoa</taxon>
        <taxon>Chordata</taxon>
        <taxon>Craniata</taxon>
        <taxon>Vertebrata</taxon>
        <taxon>Euteleostomi</taxon>
        <taxon>Actinopterygii</taxon>
        <taxon>Neopterygii</taxon>
        <taxon>Teleostei</taxon>
        <taxon>Osteoglossocephala</taxon>
        <taxon>Osteoglossomorpha</taxon>
        <taxon>Osteoglossiformes</taxon>
        <taxon>Osteoglossidae</taxon>
        <taxon>Scleropages</taxon>
    </lineage>
</organism>
<dbReference type="GO" id="GO:0048791">
    <property type="term" value="P:calcium ion-regulated exocytosis of neurotransmitter"/>
    <property type="evidence" value="ECO:0007669"/>
    <property type="project" value="TreeGrafter"/>
</dbReference>
<keyword evidence="5" id="KW-1185">Reference proteome</keyword>
<dbReference type="Pfam" id="PF00168">
    <property type="entry name" value="C2"/>
    <property type="match status" value="1"/>
</dbReference>
<protein>
    <submittedName>
        <fullName evidence="4">Synaptotagmin-4-like</fullName>
    </submittedName>
</protein>
<dbReference type="AlphaFoldDB" id="A0A8C9VCD3"/>
<name>A0A8C9VCD3_SCLFO</name>
<dbReference type="GeneTree" id="ENSGT00930000151452"/>
<evidence type="ECO:0000313" key="4">
    <source>
        <dbReference type="Ensembl" id="ENSSFOP00015044453.1"/>
    </source>
</evidence>
<dbReference type="Proteomes" id="UP000694397">
    <property type="component" value="Chromosome 5"/>
</dbReference>
<proteinExistence type="inferred from homology"/>